<dbReference type="InterPro" id="IPR003594">
    <property type="entry name" value="HATPase_dom"/>
</dbReference>
<evidence type="ECO:0000256" key="11">
    <source>
        <dbReference type="ARBA" id="ARBA00022840"/>
    </source>
</evidence>
<keyword evidence="12 15" id="KW-1133">Transmembrane helix</keyword>
<dbReference type="RefSeq" id="WP_257085095.1">
    <property type="nucleotide sequence ID" value="NZ_CP102096.1"/>
</dbReference>
<evidence type="ECO:0000256" key="4">
    <source>
        <dbReference type="ARBA" id="ARBA00012438"/>
    </source>
</evidence>
<keyword evidence="14 15" id="KW-0472">Membrane</keyword>
<dbReference type="InterPro" id="IPR005467">
    <property type="entry name" value="His_kinase_dom"/>
</dbReference>
<dbReference type="InterPro" id="IPR036097">
    <property type="entry name" value="HisK_dim/P_sf"/>
</dbReference>
<dbReference type="Gene3D" id="3.30.450.20">
    <property type="entry name" value="PAS domain"/>
    <property type="match status" value="3"/>
</dbReference>
<accession>A0ABY5LNP2</accession>
<evidence type="ECO:0000256" key="6">
    <source>
        <dbReference type="ARBA" id="ARBA00022553"/>
    </source>
</evidence>
<evidence type="ECO:0000256" key="10">
    <source>
        <dbReference type="ARBA" id="ARBA00022777"/>
    </source>
</evidence>
<evidence type="ECO:0000259" key="16">
    <source>
        <dbReference type="PROSITE" id="PS50109"/>
    </source>
</evidence>
<evidence type="ECO:0000256" key="13">
    <source>
        <dbReference type="ARBA" id="ARBA00023012"/>
    </source>
</evidence>
<evidence type="ECO:0000313" key="18">
    <source>
        <dbReference type="Proteomes" id="UP001058602"/>
    </source>
</evidence>
<evidence type="ECO:0000256" key="8">
    <source>
        <dbReference type="ARBA" id="ARBA00022692"/>
    </source>
</evidence>
<evidence type="ECO:0000256" key="2">
    <source>
        <dbReference type="ARBA" id="ARBA00004533"/>
    </source>
</evidence>
<protein>
    <recommendedName>
        <fullName evidence="4">histidine kinase</fullName>
        <ecNumber evidence="4">2.7.13.3</ecNumber>
    </recommendedName>
</protein>
<keyword evidence="7" id="KW-0808">Transferase</keyword>
<evidence type="ECO:0000256" key="14">
    <source>
        <dbReference type="ARBA" id="ARBA00023136"/>
    </source>
</evidence>
<evidence type="ECO:0000256" key="7">
    <source>
        <dbReference type="ARBA" id="ARBA00022679"/>
    </source>
</evidence>
<dbReference type="Proteomes" id="UP001058602">
    <property type="component" value="Chromosome 1"/>
</dbReference>
<dbReference type="SUPFAM" id="SSF103190">
    <property type="entry name" value="Sensory domain-like"/>
    <property type="match status" value="1"/>
</dbReference>
<evidence type="ECO:0000256" key="3">
    <source>
        <dbReference type="ARBA" id="ARBA00004651"/>
    </source>
</evidence>
<evidence type="ECO:0000256" key="5">
    <source>
        <dbReference type="ARBA" id="ARBA00022475"/>
    </source>
</evidence>
<evidence type="ECO:0000313" key="17">
    <source>
        <dbReference type="EMBL" id="UUM31370.1"/>
    </source>
</evidence>
<keyword evidence="13" id="KW-0902">Two-component regulatory system</keyword>
<keyword evidence="6" id="KW-0597">Phosphoprotein</keyword>
<comment type="subcellular location">
    <subcellularLocation>
        <location evidence="2">Cell inner membrane</location>
    </subcellularLocation>
    <subcellularLocation>
        <location evidence="3">Cell membrane</location>
        <topology evidence="3">Multi-pass membrane protein</topology>
    </subcellularLocation>
</comment>
<dbReference type="Pfam" id="PF00512">
    <property type="entry name" value="HisKA"/>
    <property type="match status" value="1"/>
</dbReference>
<dbReference type="InterPro" id="IPR029151">
    <property type="entry name" value="Sensor-like_sf"/>
</dbReference>
<keyword evidence="11 17" id="KW-0067">ATP-binding</keyword>
<dbReference type="InterPro" id="IPR036890">
    <property type="entry name" value="HATPase_C_sf"/>
</dbReference>
<dbReference type="PRINTS" id="PR00344">
    <property type="entry name" value="BCTRLSENSOR"/>
</dbReference>
<dbReference type="GO" id="GO:0005524">
    <property type="term" value="F:ATP binding"/>
    <property type="evidence" value="ECO:0007669"/>
    <property type="project" value="UniProtKB-KW"/>
</dbReference>
<sequence length="614" mass="69522">MSPFRRANMYLFLFYCVCLVLGSQSVWDYHRQSLLDEHQAQLDRFSSNISSKLDKYAHLPQLLAKDNELISALKQPTNPAQIDLTNRYLETVNHIIQAADTYLLDRRGNTIAASNWNMERSFVGINFDWRPYFTDAIAGKQSQYFALGSTSGQRGYYYSYPVIYAAEIIGVIVVKMDLTAIEGNWKSKQNTFVATDQHNIVFMSSNPSWLFKSLTPLSVEEQLEIKASRQYLDTDILSLGLFGSLNEPQTVLRNPDLGPLQGDYIVSSRQFPNIDLTIRVLTEKMTLFWHTLSFAMVMTLMFVIAFLTLQLNYQRQLKKRQFEQLQSESKQKLEFLVLERTSELQAEISERTKTEQALRHTQNELIQAAKLAVLGQMSASISHELNNPLAAIRSFADNGRRFLDKQKYDRVDDNLTRISSLTDRMAKISNQLKSFTRKSDSRDVRVLHLAPIIVSARELVAPQLKANRVEFITDVDESLGQVEVNAIQIEQVLINLITNAAQAVENEQKGTVQVSTHQQDQFIEIHIDDNGPGINTAQAQHLFEPFFTTKQNGLGLGLSISQQIIETMKGTLTVSDSPLGGARFTITLPRVCATQEHVTPPNPVTFSNPITKDS</sequence>
<evidence type="ECO:0000256" key="15">
    <source>
        <dbReference type="SAM" id="Phobius"/>
    </source>
</evidence>
<keyword evidence="9" id="KW-0547">Nucleotide-binding</keyword>
<proteinExistence type="predicted"/>
<evidence type="ECO:0000256" key="12">
    <source>
        <dbReference type="ARBA" id="ARBA00022989"/>
    </source>
</evidence>
<evidence type="ECO:0000256" key="1">
    <source>
        <dbReference type="ARBA" id="ARBA00000085"/>
    </source>
</evidence>
<dbReference type="InterPro" id="IPR033479">
    <property type="entry name" value="dCache_1"/>
</dbReference>
<organism evidence="17 18">
    <name type="scientific">Vibrio japonicus</name>
    <dbReference type="NCBI Taxonomy" id="1824638"/>
    <lineage>
        <taxon>Bacteria</taxon>
        <taxon>Pseudomonadati</taxon>
        <taxon>Pseudomonadota</taxon>
        <taxon>Gammaproteobacteria</taxon>
        <taxon>Vibrionales</taxon>
        <taxon>Vibrionaceae</taxon>
        <taxon>Vibrio</taxon>
    </lineage>
</organism>
<dbReference type="SMART" id="SM00387">
    <property type="entry name" value="HATPase_c"/>
    <property type="match status" value="1"/>
</dbReference>
<keyword evidence="5" id="KW-1003">Cell membrane</keyword>
<keyword evidence="10" id="KW-0418">Kinase</keyword>
<dbReference type="PIRSF" id="PIRSF036431">
    <property type="entry name" value="STHK_DctB"/>
    <property type="match status" value="1"/>
</dbReference>
<dbReference type="PROSITE" id="PS50109">
    <property type="entry name" value="HIS_KIN"/>
    <property type="match status" value="1"/>
</dbReference>
<dbReference type="InterPro" id="IPR003661">
    <property type="entry name" value="HisK_dim/P_dom"/>
</dbReference>
<dbReference type="EMBL" id="CP102096">
    <property type="protein sequence ID" value="UUM31370.1"/>
    <property type="molecule type" value="Genomic_DNA"/>
</dbReference>
<feature type="transmembrane region" description="Helical" evidence="15">
    <location>
        <begin position="287"/>
        <end position="309"/>
    </location>
</feature>
<dbReference type="SMART" id="SM00388">
    <property type="entry name" value="HisKA"/>
    <property type="match status" value="1"/>
</dbReference>
<dbReference type="CDD" id="cd00082">
    <property type="entry name" value="HisKA"/>
    <property type="match status" value="1"/>
</dbReference>
<dbReference type="Pfam" id="PF02743">
    <property type="entry name" value="dCache_1"/>
    <property type="match status" value="1"/>
</dbReference>
<dbReference type="PANTHER" id="PTHR43065:SF46">
    <property type="entry name" value="C4-DICARBOXYLATE TRANSPORT SENSOR PROTEIN DCTB"/>
    <property type="match status" value="1"/>
</dbReference>
<dbReference type="PANTHER" id="PTHR43065">
    <property type="entry name" value="SENSOR HISTIDINE KINASE"/>
    <property type="match status" value="1"/>
</dbReference>
<dbReference type="InterPro" id="IPR004358">
    <property type="entry name" value="Sig_transdc_His_kin-like_C"/>
</dbReference>
<feature type="domain" description="Histidine kinase" evidence="16">
    <location>
        <begin position="380"/>
        <end position="592"/>
    </location>
</feature>
<dbReference type="Gene3D" id="3.30.565.10">
    <property type="entry name" value="Histidine kinase-like ATPase, C-terminal domain"/>
    <property type="match status" value="1"/>
</dbReference>
<dbReference type="Gene3D" id="1.10.287.130">
    <property type="match status" value="1"/>
</dbReference>
<dbReference type="InterPro" id="IPR017055">
    <property type="entry name" value="Sig_transdc_His_kinase_DctB"/>
</dbReference>
<reference evidence="17" key="1">
    <citation type="submission" date="2022-07" db="EMBL/GenBank/DDBJ databases">
        <title>Complete genome of Vibrio japonicus strain JCM 31412T and phylogenomic assessment of the Nereis clade of the genus Vibrio.</title>
        <authorList>
            <person name="Shlafstein M.D."/>
            <person name="Emsley S.A."/>
            <person name="Ushijima B."/>
            <person name="Videau P."/>
            <person name="Saw J.H."/>
        </authorList>
    </citation>
    <scope>NUCLEOTIDE SEQUENCE</scope>
    <source>
        <strain evidence="17">JCM 31412</strain>
    </source>
</reference>
<keyword evidence="8 15" id="KW-0812">Transmembrane</keyword>
<dbReference type="SUPFAM" id="SSF47384">
    <property type="entry name" value="Homodimeric domain of signal transducing histidine kinase"/>
    <property type="match status" value="1"/>
</dbReference>
<comment type="catalytic activity">
    <reaction evidence="1">
        <text>ATP + protein L-histidine = ADP + protein N-phospho-L-histidine.</text>
        <dbReference type="EC" id="2.7.13.3"/>
    </reaction>
</comment>
<evidence type="ECO:0000256" key="9">
    <source>
        <dbReference type="ARBA" id="ARBA00022741"/>
    </source>
</evidence>
<dbReference type="SUPFAM" id="SSF55874">
    <property type="entry name" value="ATPase domain of HSP90 chaperone/DNA topoisomerase II/histidine kinase"/>
    <property type="match status" value="1"/>
</dbReference>
<dbReference type="Pfam" id="PF02518">
    <property type="entry name" value="HATPase_c"/>
    <property type="match status" value="1"/>
</dbReference>
<name>A0ABY5LNP2_9VIBR</name>
<dbReference type="EC" id="2.7.13.3" evidence="4"/>
<gene>
    <name evidence="17" type="ORF">NP165_04350</name>
</gene>
<keyword evidence="18" id="KW-1185">Reference proteome</keyword>